<evidence type="ECO:0000256" key="1">
    <source>
        <dbReference type="SAM" id="MobiDB-lite"/>
    </source>
</evidence>
<gene>
    <name evidence="2" type="ORF">MCHLO_09484</name>
</gene>
<dbReference type="Proteomes" id="UP000815677">
    <property type="component" value="Unassembled WGS sequence"/>
</dbReference>
<dbReference type="EMBL" id="DF847780">
    <property type="protein sequence ID" value="GAT52435.1"/>
    <property type="molecule type" value="Genomic_DNA"/>
</dbReference>
<evidence type="ECO:0000313" key="2">
    <source>
        <dbReference type="EMBL" id="GAT52435.1"/>
    </source>
</evidence>
<feature type="compositionally biased region" description="Basic residues" evidence="1">
    <location>
        <begin position="39"/>
        <end position="49"/>
    </location>
</feature>
<feature type="compositionally biased region" description="Low complexity" evidence="1">
    <location>
        <begin position="1"/>
        <end position="32"/>
    </location>
</feature>
<accession>A0ABQ0LMY4</accession>
<organism evidence="2 3">
    <name type="scientific">Mycena chlorophos</name>
    <name type="common">Agaric fungus</name>
    <name type="synonym">Agaricus chlorophos</name>
    <dbReference type="NCBI Taxonomy" id="658473"/>
    <lineage>
        <taxon>Eukaryota</taxon>
        <taxon>Fungi</taxon>
        <taxon>Dikarya</taxon>
        <taxon>Basidiomycota</taxon>
        <taxon>Agaricomycotina</taxon>
        <taxon>Agaricomycetes</taxon>
        <taxon>Agaricomycetidae</taxon>
        <taxon>Agaricales</taxon>
        <taxon>Marasmiineae</taxon>
        <taxon>Mycenaceae</taxon>
        <taxon>Mycena</taxon>
    </lineage>
</organism>
<reference evidence="2" key="1">
    <citation type="submission" date="2014-09" db="EMBL/GenBank/DDBJ databases">
        <title>Genome sequence of the luminous mushroom Mycena chlorophos for searching fungal bioluminescence genes.</title>
        <authorList>
            <person name="Tanaka Y."/>
            <person name="Kasuga D."/>
            <person name="Oba Y."/>
            <person name="Hase S."/>
            <person name="Sato K."/>
            <person name="Oba Y."/>
            <person name="Sakakibara Y."/>
        </authorList>
    </citation>
    <scope>NUCLEOTIDE SEQUENCE</scope>
</reference>
<evidence type="ECO:0000313" key="3">
    <source>
        <dbReference type="Proteomes" id="UP000815677"/>
    </source>
</evidence>
<protein>
    <submittedName>
        <fullName evidence="2">Uncharacterized protein</fullName>
    </submittedName>
</protein>
<name>A0ABQ0LMY4_MYCCL</name>
<sequence length="244" mass="27191">MDHGVLVALAAGASLTTPAPSTPPRSTSLPKTLPEKPAKPHSKTVKPHSKTQGASPILSLQKHNLTSFLVAEESPSKPEKHNIQHVRPKPKPLMVEQRKTVRDNYARQQQAELDAKAARQQAKKDEHARLIVERCHLEANIAAVRALGDSFAADEREHIHRAHYHEVLARALIVAAEAVDELQEHRHARGLRAEAGDHRRNALDARTAQIGASEGFWTLVHKEALLKRQCTELKSCIRRLEPWI</sequence>
<proteinExistence type="predicted"/>
<feature type="region of interest" description="Disordered" evidence="1">
    <location>
        <begin position="1"/>
        <end position="58"/>
    </location>
</feature>
<keyword evidence="3" id="KW-1185">Reference proteome</keyword>